<dbReference type="EMBL" id="JARPOI010000010">
    <property type="protein sequence ID" value="KAJ9170876.1"/>
    <property type="molecule type" value="Genomic_DNA"/>
</dbReference>
<comment type="similarity">
    <text evidence="1">Belongs to the LOB domain-containing protein family.</text>
</comment>
<feature type="region of interest" description="Disordered" evidence="2">
    <location>
        <begin position="182"/>
        <end position="211"/>
    </location>
</feature>
<protein>
    <recommendedName>
        <fullName evidence="3">LOB domain-containing protein</fullName>
    </recommendedName>
</protein>
<name>A0ABQ9LS98_HEVBR</name>
<dbReference type="Pfam" id="PF03195">
    <property type="entry name" value="LOB"/>
    <property type="match status" value="1"/>
</dbReference>
<dbReference type="PANTHER" id="PTHR31301:SF19">
    <property type="entry name" value="LOB DOMAIN-CONTAINING PROTEIN 2"/>
    <property type="match status" value="1"/>
</dbReference>
<evidence type="ECO:0000313" key="5">
    <source>
        <dbReference type="Proteomes" id="UP001174677"/>
    </source>
</evidence>
<reference evidence="4 5" key="1">
    <citation type="journal article" date="2023" name="Plant Biotechnol. J.">
        <title>Chromosome-level wild Hevea brasiliensis genome provides new tools for genomic-assisted breeding and valuable loci to elevate rubber yield.</title>
        <authorList>
            <person name="Cheng H."/>
            <person name="Song X."/>
            <person name="Hu Y."/>
            <person name="Wu T."/>
            <person name="Yang Q."/>
            <person name="An Z."/>
            <person name="Feng S."/>
            <person name="Deng Z."/>
            <person name="Wu W."/>
            <person name="Zeng X."/>
            <person name="Tu M."/>
            <person name="Wang X."/>
            <person name="Huang H."/>
        </authorList>
    </citation>
    <scope>NUCLEOTIDE SEQUENCE [LARGE SCALE GENOMIC DNA]</scope>
    <source>
        <strain evidence="4">MT/VB/25A 57/8</strain>
    </source>
</reference>
<accession>A0ABQ9LS98</accession>
<sequence>MQRNNNSSSNSDTSGITVMHLGACASCKHQRKKCTEDCMLAPYFPADRSREFQAVHKVFGVSNVMKLVRGVKEEDRKTVADSLVWEAFCRQNDPILGPLGEYRKIQEELKLYKNQNQLVQQQQQRLPGAGGGMMCKATPGMAAWNNGINNSNNTNMVNFSHDNGSIIYSSYPFKYVQGPEKVKKQEKDVGSRLLPLPAPSPPQQQRHHSITSGFTHHQQYHLPGQFGYVNGKTMDSTLWEEGS</sequence>
<feature type="domain" description="LOB" evidence="3">
    <location>
        <begin position="22"/>
        <end position="123"/>
    </location>
</feature>
<organism evidence="4 5">
    <name type="scientific">Hevea brasiliensis</name>
    <name type="common">Para rubber tree</name>
    <name type="synonym">Siphonia brasiliensis</name>
    <dbReference type="NCBI Taxonomy" id="3981"/>
    <lineage>
        <taxon>Eukaryota</taxon>
        <taxon>Viridiplantae</taxon>
        <taxon>Streptophyta</taxon>
        <taxon>Embryophyta</taxon>
        <taxon>Tracheophyta</taxon>
        <taxon>Spermatophyta</taxon>
        <taxon>Magnoliopsida</taxon>
        <taxon>eudicotyledons</taxon>
        <taxon>Gunneridae</taxon>
        <taxon>Pentapetalae</taxon>
        <taxon>rosids</taxon>
        <taxon>fabids</taxon>
        <taxon>Malpighiales</taxon>
        <taxon>Euphorbiaceae</taxon>
        <taxon>Crotonoideae</taxon>
        <taxon>Micrandreae</taxon>
        <taxon>Hevea</taxon>
    </lineage>
</organism>
<dbReference type="InterPro" id="IPR004883">
    <property type="entry name" value="LOB"/>
</dbReference>
<evidence type="ECO:0000256" key="1">
    <source>
        <dbReference type="ARBA" id="ARBA00005474"/>
    </source>
</evidence>
<dbReference type="PROSITE" id="PS50891">
    <property type="entry name" value="LOB"/>
    <property type="match status" value="1"/>
</dbReference>
<keyword evidence="5" id="KW-1185">Reference proteome</keyword>
<evidence type="ECO:0000259" key="3">
    <source>
        <dbReference type="PROSITE" id="PS50891"/>
    </source>
</evidence>
<dbReference type="PANTHER" id="PTHR31301">
    <property type="entry name" value="LOB DOMAIN-CONTAINING PROTEIN 4-RELATED"/>
    <property type="match status" value="1"/>
</dbReference>
<gene>
    <name evidence="4" type="ORF">P3X46_018940</name>
</gene>
<proteinExistence type="inferred from homology"/>
<evidence type="ECO:0000313" key="4">
    <source>
        <dbReference type="EMBL" id="KAJ9170876.1"/>
    </source>
</evidence>
<comment type="caution">
    <text evidence="4">The sequence shown here is derived from an EMBL/GenBank/DDBJ whole genome shotgun (WGS) entry which is preliminary data.</text>
</comment>
<evidence type="ECO:0000256" key="2">
    <source>
        <dbReference type="SAM" id="MobiDB-lite"/>
    </source>
</evidence>
<dbReference type="Proteomes" id="UP001174677">
    <property type="component" value="Chromosome 10"/>
</dbReference>